<keyword evidence="2" id="KW-0677">Repeat</keyword>
<proteinExistence type="predicted"/>
<dbReference type="PANTHER" id="PTHR46093">
    <property type="entry name" value="ACYL-COA-BINDING DOMAIN-CONTAINING PROTEIN 5"/>
    <property type="match status" value="1"/>
</dbReference>
<keyword evidence="3" id="KW-0472">Membrane</keyword>
<name>A0A8H4ERF2_GIGMA</name>
<dbReference type="OrthoDB" id="432528at2759"/>
<dbReference type="Pfam" id="PF24981">
    <property type="entry name" value="Beta-prop_ATRN-LZTR1"/>
    <property type="match status" value="1"/>
</dbReference>
<gene>
    <name evidence="6" type="ORF">F8M41_006757</name>
</gene>
<evidence type="ECO:0000259" key="5">
    <source>
        <dbReference type="Pfam" id="PF24981"/>
    </source>
</evidence>
<comment type="caution">
    <text evidence="6">The sequence shown here is derived from an EMBL/GenBank/DDBJ whole genome shotgun (WGS) entry which is preliminary data.</text>
</comment>
<keyword evidence="4" id="KW-0732">Signal</keyword>
<evidence type="ECO:0000256" key="2">
    <source>
        <dbReference type="ARBA" id="ARBA00022737"/>
    </source>
</evidence>
<dbReference type="SUPFAM" id="SSF117281">
    <property type="entry name" value="Kelch motif"/>
    <property type="match status" value="1"/>
</dbReference>
<dbReference type="AlphaFoldDB" id="A0A8H4ERF2"/>
<evidence type="ECO:0000256" key="3">
    <source>
        <dbReference type="SAM" id="Phobius"/>
    </source>
</evidence>
<protein>
    <submittedName>
        <fullName evidence="6">Galactose oxidase</fullName>
    </submittedName>
</protein>
<dbReference type="InterPro" id="IPR015915">
    <property type="entry name" value="Kelch-typ_b-propeller"/>
</dbReference>
<feature type="transmembrane region" description="Helical" evidence="3">
    <location>
        <begin position="412"/>
        <end position="433"/>
    </location>
</feature>
<evidence type="ECO:0000256" key="1">
    <source>
        <dbReference type="ARBA" id="ARBA00022441"/>
    </source>
</evidence>
<reference evidence="6 7" key="1">
    <citation type="journal article" date="2019" name="Environ. Microbiol.">
        <title>At the nexus of three kingdoms: the genome of the mycorrhizal fungus Gigaspora margarita provides insights into plant, endobacterial and fungal interactions.</title>
        <authorList>
            <person name="Venice F."/>
            <person name="Ghignone S."/>
            <person name="Salvioli di Fossalunga A."/>
            <person name="Amselem J."/>
            <person name="Novero M."/>
            <person name="Xianan X."/>
            <person name="Sedzielewska Toro K."/>
            <person name="Morin E."/>
            <person name="Lipzen A."/>
            <person name="Grigoriev I.V."/>
            <person name="Henrissat B."/>
            <person name="Martin F.M."/>
            <person name="Bonfante P."/>
        </authorList>
    </citation>
    <scope>NUCLEOTIDE SEQUENCE [LARGE SCALE GENOMIC DNA]</scope>
    <source>
        <strain evidence="6 7">BEG34</strain>
    </source>
</reference>
<dbReference type="Proteomes" id="UP000439903">
    <property type="component" value="Unassembled WGS sequence"/>
</dbReference>
<feature type="chain" id="PRO_5034142371" evidence="4">
    <location>
        <begin position="20"/>
        <end position="446"/>
    </location>
</feature>
<keyword evidence="1" id="KW-0880">Kelch repeat</keyword>
<evidence type="ECO:0000313" key="6">
    <source>
        <dbReference type="EMBL" id="KAF0539815.1"/>
    </source>
</evidence>
<evidence type="ECO:0000313" key="7">
    <source>
        <dbReference type="Proteomes" id="UP000439903"/>
    </source>
</evidence>
<keyword evidence="7" id="KW-1185">Reference proteome</keyword>
<accession>A0A8H4ERF2</accession>
<organism evidence="6 7">
    <name type="scientific">Gigaspora margarita</name>
    <dbReference type="NCBI Taxonomy" id="4874"/>
    <lineage>
        <taxon>Eukaryota</taxon>
        <taxon>Fungi</taxon>
        <taxon>Fungi incertae sedis</taxon>
        <taxon>Mucoromycota</taxon>
        <taxon>Glomeromycotina</taxon>
        <taxon>Glomeromycetes</taxon>
        <taxon>Diversisporales</taxon>
        <taxon>Gigasporaceae</taxon>
        <taxon>Gigaspora</taxon>
    </lineage>
</organism>
<keyword evidence="3" id="KW-1133">Transmembrane helix</keyword>
<feature type="domain" description="Attractin/MKLN-like beta-propeller" evidence="5">
    <location>
        <begin position="109"/>
        <end position="390"/>
    </location>
</feature>
<evidence type="ECO:0000256" key="4">
    <source>
        <dbReference type="SAM" id="SignalP"/>
    </source>
</evidence>
<sequence>MRGYFILFILQSIIFQTYCFLDGRPEGRGGHESVQVKDKLYFMGGERLIPFLNSKRYNLSDEVFYLDLSSQFGIENPPFIDLSDGNSRMIYGNVKGNAVLGGPAQSDIYLIGGTQLNLSTINWNVTSQIINWNVTDQFIYIYKTIPKIWTKLGIGVKGTQPSKRRSTSTVIKPNGTIYIFGGRIELDMGSNTLILYNELYEFDTILLSWNQIIAPNAPSPRSHSTATLLPNGKIIYIGGVSQDTPGSQTNLINMMEIYVFDTVSLSWSIHTASSSFPIQPRVGHTALLTPDNSSIVIMGGTSSYPLNQTTVYPNLLKLDIKSEPFQYSILQPSGTNKPPPLSFHTANIYSDYMIIAFGNITNDITDSNETSSNIYLLYIPCLTWDSTFIPGRSDCKNIGKNNSEDKNKIEVITVWVISVCILCLTIIGIIVFCKKKEILKKIIRIA</sequence>
<feature type="signal peptide" evidence="4">
    <location>
        <begin position="1"/>
        <end position="19"/>
    </location>
</feature>
<dbReference type="EMBL" id="WTPW01000168">
    <property type="protein sequence ID" value="KAF0539815.1"/>
    <property type="molecule type" value="Genomic_DNA"/>
</dbReference>
<dbReference type="PANTHER" id="PTHR46093:SF18">
    <property type="entry name" value="FIBRONECTIN TYPE-III DOMAIN-CONTAINING PROTEIN"/>
    <property type="match status" value="1"/>
</dbReference>
<dbReference type="Gene3D" id="2.120.10.80">
    <property type="entry name" value="Kelch-type beta propeller"/>
    <property type="match status" value="1"/>
</dbReference>
<keyword evidence="3" id="KW-0812">Transmembrane</keyword>
<dbReference type="InterPro" id="IPR056737">
    <property type="entry name" value="Beta-prop_ATRN-MKLN-like"/>
</dbReference>